<gene>
    <name evidence="20 22" type="primary">murB</name>
    <name evidence="22" type="ORF">THMIRHAT_12560</name>
</gene>
<evidence type="ECO:0000256" key="4">
    <source>
        <dbReference type="ARBA" id="ARBA00004752"/>
    </source>
</evidence>
<keyword evidence="12 20" id="KW-0521">NADP</keyword>
<comment type="subcellular location">
    <subcellularLocation>
        <location evidence="3 20">Cytoplasm</location>
    </subcellularLocation>
</comment>
<comment type="similarity">
    <text evidence="5 20">Belongs to the MurB family.</text>
</comment>
<evidence type="ECO:0000256" key="13">
    <source>
        <dbReference type="ARBA" id="ARBA00022960"/>
    </source>
</evidence>
<dbReference type="EC" id="1.3.1.98" evidence="6 20"/>
<dbReference type="Gene3D" id="3.90.78.10">
    <property type="entry name" value="UDP-N-acetylenolpyruvoylglucosamine reductase, C-terminal domain"/>
    <property type="match status" value="1"/>
</dbReference>
<evidence type="ECO:0000256" key="14">
    <source>
        <dbReference type="ARBA" id="ARBA00022984"/>
    </source>
</evidence>
<evidence type="ECO:0000313" key="23">
    <source>
        <dbReference type="Proteomes" id="UP000501466"/>
    </source>
</evidence>
<evidence type="ECO:0000256" key="8">
    <source>
        <dbReference type="ARBA" id="ARBA00022490"/>
    </source>
</evidence>
<dbReference type="PANTHER" id="PTHR21071:SF4">
    <property type="entry name" value="UDP-N-ACETYLENOLPYRUVOYLGLUCOSAMINE REDUCTASE"/>
    <property type="match status" value="1"/>
</dbReference>
<dbReference type="InterPro" id="IPR011601">
    <property type="entry name" value="MurB_C"/>
</dbReference>
<dbReference type="InterPro" id="IPR016169">
    <property type="entry name" value="FAD-bd_PCMH_sub2"/>
</dbReference>
<dbReference type="NCBIfam" id="TIGR00179">
    <property type="entry name" value="murB"/>
    <property type="match status" value="1"/>
</dbReference>
<dbReference type="Pfam" id="PF02873">
    <property type="entry name" value="MurB_C"/>
    <property type="match status" value="1"/>
</dbReference>
<reference evidence="23" key="1">
    <citation type="submission" date="2019-11" db="EMBL/GenBank/DDBJ databases">
        <title>Isolation and characterization of two novel species in the genus Thiomicrorhabdus.</title>
        <authorList>
            <person name="Mochizuki J."/>
            <person name="Kojima H."/>
            <person name="Fukui M."/>
        </authorList>
    </citation>
    <scope>NUCLEOTIDE SEQUENCE [LARGE SCALE GENOMIC DNA]</scope>
    <source>
        <strain evidence="23">AkT22</strain>
    </source>
</reference>
<dbReference type="NCBIfam" id="NF010478">
    <property type="entry name" value="PRK13903.1"/>
    <property type="match status" value="1"/>
</dbReference>
<dbReference type="PANTHER" id="PTHR21071">
    <property type="entry name" value="UDP-N-ACETYLENOLPYRUVOYLGLUCOSAMINE REDUCTASE"/>
    <property type="match status" value="1"/>
</dbReference>
<evidence type="ECO:0000256" key="5">
    <source>
        <dbReference type="ARBA" id="ARBA00010485"/>
    </source>
</evidence>
<dbReference type="GO" id="GO:0008762">
    <property type="term" value="F:UDP-N-acetylmuramate dehydrogenase activity"/>
    <property type="evidence" value="ECO:0007669"/>
    <property type="project" value="UniProtKB-UniRule"/>
</dbReference>
<evidence type="ECO:0000256" key="9">
    <source>
        <dbReference type="ARBA" id="ARBA00022618"/>
    </source>
</evidence>
<dbReference type="EMBL" id="AP021888">
    <property type="protein sequence ID" value="BBP43510.1"/>
    <property type="molecule type" value="Genomic_DNA"/>
</dbReference>
<dbReference type="GO" id="GO:0051301">
    <property type="term" value="P:cell division"/>
    <property type="evidence" value="ECO:0007669"/>
    <property type="project" value="UniProtKB-KW"/>
</dbReference>
<evidence type="ECO:0000313" key="22">
    <source>
        <dbReference type="EMBL" id="BBP43510.1"/>
    </source>
</evidence>
<dbReference type="SUPFAM" id="SSF56194">
    <property type="entry name" value="Uridine diphospho-N-Acetylenolpyruvylglucosamine reductase, MurB, C-terminal domain"/>
    <property type="match status" value="1"/>
</dbReference>
<evidence type="ECO:0000256" key="7">
    <source>
        <dbReference type="ARBA" id="ARBA00015188"/>
    </source>
</evidence>
<dbReference type="SUPFAM" id="SSF56176">
    <property type="entry name" value="FAD-binding/transporter-associated domain-like"/>
    <property type="match status" value="1"/>
</dbReference>
<dbReference type="InterPro" id="IPR006094">
    <property type="entry name" value="Oxid_FAD_bind_N"/>
</dbReference>
<dbReference type="GO" id="GO:0008360">
    <property type="term" value="P:regulation of cell shape"/>
    <property type="evidence" value="ECO:0007669"/>
    <property type="project" value="UniProtKB-KW"/>
</dbReference>
<dbReference type="InterPro" id="IPR036635">
    <property type="entry name" value="MurB_C_sf"/>
</dbReference>
<name>A0A6F8PNE2_9GAMM</name>
<keyword evidence="14 20" id="KW-0573">Peptidoglycan synthesis</keyword>
<evidence type="ECO:0000256" key="20">
    <source>
        <dbReference type="HAMAP-Rule" id="MF_00037"/>
    </source>
</evidence>
<accession>A0A6F8PNE2</accession>
<dbReference type="Proteomes" id="UP000501466">
    <property type="component" value="Chromosome"/>
</dbReference>
<feature type="domain" description="FAD-binding PCMH-type" evidence="21">
    <location>
        <begin position="17"/>
        <end position="188"/>
    </location>
</feature>
<proteinExistence type="inferred from homology"/>
<comment type="cofactor">
    <cofactor evidence="1 20">
        <name>FAD</name>
        <dbReference type="ChEBI" id="CHEBI:57692"/>
    </cofactor>
</comment>
<evidence type="ECO:0000256" key="12">
    <source>
        <dbReference type="ARBA" id="ARBA00022857"/>
    </source>
</evidence>
<evidence type="ECO:0000256" key="19">
    <source>
        <dbReference type="ARBA" id="ARBA00048914"/>
    </source>
</evidence>
<dbReference type="InterPro" id="IPR036318">
    <property type="entry name" value="FAD-bd_PCMH-like_sf"/>
</dbReference>
<evidence type="ECO:0000256" key="2">
    <source>
        <dbReference type="ARBA" id="ARBA00003921"/>
    </source>
</evidence>
<dbReference type="NCBIfam" id="NF000755">
    <property type="entry name" value="PRK00046.1"/>
    <property type="match status" value="1"/>
</dbReference>
<protein>
    <recommendedName>
        <fullName evidence="7 20">UDP-N-acetylenolpyruvoylglucosamine reductase</fullName>
        <ecNumber evidence="6 20">1.3.1.98</ecNumber>
    </recommendedName>
    <alternativeName>
        <fullName evidence="18 20">UDP-N-acetylmuramate dehydrogenase</fullName>
    </alternativeName>
</protein>
<evidence type="ECO:0000256" key="17">
    <source>
        <dbReference type="ARBA" id="ARBA00023316"/>
    </source>
</evidence>
<evidence type="ECO:0000259" key="21">
    <source>
        <dbReference type="PROSITE" id="PS51387"/>
    </source>
</evidence>
<dbReference type="GO" id="GO:0005829">
    <property type="term" value="C:cytosol"/>
    <property type="evidence" value="ECO:0007669"/>
    <property type="project" value="TreeGrafter"/>
</dbReference>
<keyword evidence="23" id="KW-1185">Reference proteome</keyword>
<dbReference type="Gene3D" id="3.30.465.10">
    <property type="match status" value="1"/>
</dbReference>
<dbReference type="Pfam" id="PF01565">
    <property type="entry name" value="FAD_binding_4"/>
    <property type="match status" value="1"/>
</dbReference>
<dbReference type="Gene3D" id="3.30.43.10">
    <property type="entry name" value="Uridine Diphospho-n-acetylenolpyruvylglucosamine Reductase, domain 2"/>
    <property type="match status" value="1"/>
</dbReference>
<dbReference type="AlphaFoldDB" id="A0A6F8PNE2"/>
<keyword evidence="8 20" id="KW-0963">Cytoplasm</keyword>
<sequence>MHIQANYSLKPHNSFKVDVSAKYFVEVTKQSDIPVLRSDLKLTSMPWVIIGGGSNILFTHDMNCVIVTCSYDKLKVVKEDEENVWISVGAGMNWHDLVTYTVEQNLWGLENLALIPGKVGAAPVQNIGAYGAEARDTITRVQTLNLFSGERIEFRNSECNFGYRTSIFKQSYTNQLLVHRVTFRLRKLSHGRANLVYDHLRDAFPHEQIPKLTPKEVYDKVVEIRKLRVPDPRIYGNAGSFFKNPLITPEYFEKLLETYPDLPHHKTVENQYKIPAAWLIENSGWKGVKQEKAAVSEKHALFLVNLGGASGEEIRQLAHKIQGDVDQKYGIHLEPEVIII</sequence>
<dbReference type="GO" id="GO:0071555">
    <property type="term" value="P:cell wall organization"/>
    <property type="evidence" value="ECO:0007669"/>
    <property type="project" value="UniProtKB-KW"/>
</dbReference>
<evidence type="ECO:0000256" key="3">
    <source>
        <dbReference type="ARBA" id="ARBA00004496"/>
    </source>
</evidence>
<evidence type="ECO:0000256" key="10">
    <source>
        <dbReference type="ARBA" id="ARBA00022630"/>
    </source>
</evidence>
<keyword evidence="11 20" id="KW-0274">FAD</keyword>
<keyword evidence="13 20" id="KW-0133">Cell shape</keyword>
<dbReference type="GO" id="GO:0009252">
    <property type="term" value="P:peptidoglycan biosynthetic process"/>
    <property type="evidence" value="ECO:0007669"/>
    <property type="project" value="UniProtKB-UniRule"/>
</dbReference>
<dbReference type="InterPro" id="IPR016167">
    <property type="entry name" value="FAD-bd_PCMH_sub1"/>
</dbReference>
<dbReference type="InterPro" id="IPR003170">
    <property type="entry name" value="MurB"/>
</dbReference>
<feature type="active site" evidence="20">
    <location>
        <position position="336"/>
    </location>
</feature>
<comment type="function">
    <text evidence="2 20">Cell wall formation.</text>
</comment>
<evidence type="ECO:0000256" key="16">
    <source>
        <dbReference type="ARBA" id="ARBA00023306"/>
    </source>
</evidence>
<evidence type="ECO:0000256" key="6">
    <source>
        <dbReference type="ARBA" id="ARBA00012518"/>
    </source>
</evidence>
<dbReference type="HAMAP" id="MF_00037">
    <property type="entry name" value="MurB"/>
    <property type="match status" value="1"/>
</dbReference>
<dbReference type="UniPathway" id="UPA00219"/>
<evidence type="ECO:0000256" key="18">
    <source>
        <dbReference type="ARBA" id="ARBA00031026"/>
    </source>
</evidence>
<feature type="active site" evidence="20">
    <location>
        <position position="164"/>
    </location>
</feature>
<keyword evidence="10 20" id="KW-0285">Flavoprotein</keyword>
<comment type="catalytic activity">
    <reaction evidence="19 20">
        <text>UDP-N-acetyl-alpha-D-muramate + NADP(+) = UDP-N-acetyl-3-O-(1-carboxyvinyl)-alpha-D-glucosamine + NADPH + H(+)</text>
        <dbReference type="Rhea" id="RHEA:12248"/>
        <dbReference type="ChEBI" id="CHEBI:15378"/>
        <dbReference type="ChEBI" id="CHEBI:57783"/>
        <dbReference type="ChEBI" id="CHEBI:58349"/>
        <dbReference type="ChEBI" id="CHEBI:68483"/>
        <dbReference type="ChEBI" id="CHEBI:70757"/>
        <dbReference type="EC" id="1.3.1.98"/>
    </reaction>
</comment>
<dbReference type="RefSeq" id="WP_173291301.1">
    <property type="nucleotide sequence ID" value="NZ_AP021888.1"/>
</dbReference>
<dbReference type="GO" id="GO:0071949">
    <property type="term" value="F:FAD binding"/>
    <property type="evidence" value="ECO:0007669"/>
    <property type="project" value="InterPro"/>
</dbReference>
<evidence type="ECO:0000256" key="1">
    <source>
        <dbReference type="ARBA" id="ARBA00001974"/>
    </source>
</evidence>
<keyword evidence="17 20" id="KW-0961">Cell wall biogenesis/degradation</keyword>
<keyword evidence="9 20" id="KW-0132">Cell division</keyword>
<keyword evidence="15 20" id="KW-0560">Oxidoreductase</keyword>
<organism evidence="22 23">
    <name type="scientific">Thiosulfativibrio zosterae</name>
    <dbReference type="NCBI Taxonomy" id="2675053"/>
    <lineage>
        <taxon>Bacteria</taxon>
        <taxon>Pseudomonadati</taxon>
        <taxon>Pseudomonadota</taxon>
        <taxon>Gammaproteobacteria</taxon>
        <taxon>Thiotrichales</taxon>
        <taxon>Piscirickettsiaceae</taxon>
        <taxon>Thiosulfativibrio</taxon>
    </lineage>
</organism>
<evidence type="ECO:0000256" key="11">
    <source>
        <dbReference type="ARBA" id="ARBA00022827"/>
    </source>
</evidence>
<comment type="pathway">
    <text evidence="4 20">Cell wall biogenesis; peptidoglycan biosynthesis.</text>
</comment>
<keyword evidence="16 20" id="KW-0131">Cell cycle</keyword>
<dbReference type="KEGG" id="tzo:THMIRHAT_12560"/>
<evidence type="ECO:0000256" key="15">
    <source>
        <dbReference type="ARBA" id="ARBA00023002"/>
    </source>
</evidence>
<feature type="active site" description="Proton donor" evidence="20">
    <location>
        <position position="240"/>
    </location>
</feature>
<dbReference type="InterPro" id="IPR016166">
    <property type="entry name" value="FAD-bd_PCMH"/>
</dbReference>
<dbReference type="PROSITE" id="PS51387">
    <property type="entry name" value="FAD_PCMH"/>
    <property type="match status" value="1"/>
</dbReference>